<feature type="domain" description="3-keto-alpha-glucoside-1,2-lyase/3-keto-2-hydroxy-glucal hydratase" evidence="2">
    <location>
        <begin position="33"/>
        <end position="207"/>
    </location>
</feature>
<dbReference type="KEGG" id="bgok:Pr1d_06340"/>
<reference evidence="3 4" key="1">
    <citation type="submission" date="2019-08" db="EMBL/GenBank/DDBJ databases">
        <title>Deep-cultivation of Planctomycetes and their phenomic and genomic characterization uncovers novel biology.</title>
        <authorList>
            <person name="Wiegand S."/>
            <person name="Jogler M."/>
            <person name="Boedeker C."/>
            <person name="Pinto D."/>
            <person name="Vollmers J."/>
            <person name="Rivas-Marin E."/>
            <person name="Kohn T."/>
            <person name="Peeters S.H."/>
            <person name="Heuer A."/>
            <person name="Rast P."/>
            <person name="Oberbeckmann S."/>
            <person name="Bunk B."/>
            <person name="Jeske O."/>
            <person name="Meyerdierks A."/>
            <person name="Storesund J.E."/>
            <person name="Kallscheuer N."/>
            <person name="Luecker S."/>
            <person name="Lage O.M."/>
            <person name="Pohl T."/>
            <person name="Merkel B.J."/>
            <person name="Hornburger P."/>
            <person name="Mueller R.-W."/>
            <person name="Bruemmer F."/>
            <person name="Labrenz M."/>
            <person name="Spormann A.M."/>
            <person name="Op den Camp H."/>
            <person name="Overmann J."/>
            <person name="Amann R."/>
            <person name="Jetten M.S.M."/>
            <person name="Mascher T."/>
            <person name="Medema M.H."/>
            <person name="Devos D.P."/>
            <person name="Kaster A.-K."/>
            <person name="Ovreas L."/>
            <person name="Rohde M."/>
            <person name="Galperin M.Y."/>
            <person name="Jogler C."/>
        </authorList>
    </citation>
    <scope>NUCLEOTIDE SEQUENCE [LARGE SCALE GENOMIC DNA]</scope>
    <source>
        <strain evidence="3 4">Pr1d</strain>
    </source>
</reference>
<proteinExistence type="predicted"/>
<keyword evidence="4" id="KW-1185">Reference proteome</keyword>
<name>A0A5B9QGI3_9BACT</name>
<keyword evidence="1" id="KW-0732">Signal</keyword>
<dbReference type="AlphaFoldDB" id="A0A5B9QGI3"/>
<dbReference type="EMBL" id="CP042913">
    <property type="protein sequence ID" value="QEG33373.1"/>
    <property type="molecule type" value="Genomic_DNA"/>
</dbReference>
<feature type="signal peptide" evidence="1">
    <location>
        <begin position="1"/>
        <end position="24"/>
    </location>
</feature>
<organism evidence="3 4">
    <name type="scientific">Bythopirellula goksoeyrii</name>
    <dbReference type="NCBI Taxonomy" id="1400387"/>
    <lineage>
        <taxon>Bacteria</taxon>
        <taxon>Pseudomonadati</taxon>
        <taxon>Planctomycetota</taxon>
        <taxon>Planctomycetia</taxon>
        <taxon>Pirellulales</taxon>
        <taxon>Lacipirellulaceae</taxon>
        <taxon>Bythopirellula</taxon>
    </lineage>
</organism>
<feature type="chain" id="PRO_5023036146" description="3-keto-alpha-glucoside-1,2-lyase/3-keto-2-hydroxy-glucal hydratase domain-containing protein" evidence="1">
    <location>
        <begin position="25"/>
        <end position="219"/>
    </location>
</feature>
<accession>A0A5B9QGI3</accession>
<dbReference type="GO" id="GO:0016787">
    <property type="term" value="F:hydrolase activity"/>
    <property type="evidence" value="ECO:0007669"/>
    <property type="project" value="InterPro"/>
</dbReference>
<dbReference type="OrthoDB" id="9780017at2"/>
<sequence length="219" mass="24437" precursor="true">MNQFTKSRVLLGTILFCLAGSNFASTAETENNWISLFDGKTLTGWHQEGEGDWIVDEGAIVGKTQKAAKLYGLLVSDKVYRDFTVRLKFKSLQGNSGFYIRMEVEQPDKAHGLQIEVDPRNNSGGIYESYGRAWVSKPSDEAQREYFKPDQWNDLEITAQGGDVTVKVNGVTSAQVTDDPSRPEGHLAMQMHAGNEMLVMFKDIEIRIEESQAAPLETP</sequence>
<dbReference type="RefSeq" id="WP_148072149.1">
    <property type="nucleotide sequence ID" value="NZ_CP042913.1"/>
</dbReference>
<evidence type="ECO:0000259" key="2">
    <source>
        <dbReference type="Pfam" id="PF06439"/>
    </source>
</evidence>
<evidence type="ECO:0000313" key="3">
    <source>
        <dbReference type="EMBL" id="QEG33373.1"/>
    </source>
</evidence>
<evidence type="ECO:0000313" key="4">
    <source>
        <dbReference type="Proteomes" id="UP000323917"/>
    </source>
</evidence>
<dbReference type="Proteomes" id="UP000323917">
    <property type="component" value="Chromosome"/>
</dbReference>
<evidence type="ECO:0000256" key="1">
    <source>
        <dbReference type="SAM" id="SignalP"/>
    </source>
</evidence>
<protein>
    <recommendedName>
        <fullName evidence="2">3-keto-alpha-glucoside-1,2-lyase/3-keto-2-hydroxy-glucal hydratase domain-containing protein</fullName>
    </recommendedName>
</protein>
<dbReference type="SUPFAM" id="SSF49899">
    <property type="entry name" value="Concanavalin A-like lectins/glucanases"/>
    <property type="match status" value="1"/>
</dbReference>
<dbReference type="InterPro" id="IPR010496">
    <property type="entry name" value="AL/BT2_dom"/>
</dbReference>
<dbReference type="Gene3D" id="2.60.120.560">
    <property type="entry name" value="Exo-inulinase, domain 1"/>
    <property type="match status" value="1"/>
</dbReference>
<gene>
    <name evidence="3" type="ORF">Pr1d_06340</name>
</gene>
<dbReference type="InterPro" id="IPR013320">
    <property type="entry name" value="ConA-like_dom_sf"/>
</dbReference>
<dbReference type="Pfam" id="PF06439">
    <property type="entry name" value="3keto-disac_hyd"/>
    <property type="match status" value="1"/>
</dbReference>